<name>A0ABS6YDB2_9BACT</name>
<dbReference type="RefSeq" id="WP_219408682.1">
    <property type="nucleotide sequence ID" value="NZ_CAKAPR010000011.1"/>
</dbReference>
<evidence type="ECO:0000313" key="2">
    <source>
        <dbReference type="EMBL" id="MBW4769532.1"/>
    </source>
</evidence>
<proteinExistence type="predicted"/>
<organism evidence="2 3">
    <name type="scientific">Hoylesella nanceiensis</name>
    <dbReference type="NCBI Taxonomy" id="425941"/>
    <lineage>
        <taxon>Bacteria</taxon>
        <taxon>Pseudomonadati</taxon>
        <taxon>Bacteroidota</taxon>
        <taxon>Bacteroidia</taxon>
        <taxon>Bacteroidales</taxon>
        <taxon>Prevotellaceae</taxon>
        <taxon>Hoylesella</taxon>
    </lineage>
</organism>
<keyword evidence="1" id="KW-1133">Transmembrane helix</keyword>
<keyword evidence="1" id="KW-0812">Transmembrane</keyword>
<protein>
    <submittedName>
        <fullName evidence="2">Uncharacterized protein</fullName>
    </submittedName>
</protein>
<feature type="transmembrane region" description="Helical" evidence="1">
    <location>
        <begin position="12"/>
        <end position="31"/>
    </location>
</feature>
<gene>
    <name evidence="2" type="ORF">KZO38_07120</name>
</gene>
<dbReference type="Proteomes" id="UP000788426">
    <property type="component" value="Unassembled WGS sequence"/>
</dbReference>
<dbReference type="EMBL" id="JAHXCT010000004">
    <property type="protein sequence ID" value="MBW4769532.1"/>
    <property type="molecule type" value="Genomic_DNA"/>
</dbReference>
<accession>A0ABS6YDB2</accession>
<evidence type="ECO:0000256" key="1">
    <source>
        <dbReference type="SAM" id="Phobius"/>
    </source>
</evidence>
<evidence type="ECO:0000313" key="3">
    <source>
        <dbReference type="Proteomes" id="UP000788426"/>
    </source>
</evidence>
<reference evidence="2 3" key="1">
    <citation type="submission" date="2021-07" db="EMBL/GenBank/DDBJ databases">
        <title>Genomic diversity and antimicrobial resistance of Prevotella spp. isolated from chronic lung disease airways.</title>
        <authorList>
            <person name="Webb K.A."/>
            <person name="Olagoke O.S."/>
            <person name="Baird T."/>
            <person name="Neill J."/>
            <person name="Pham A."/>
            <person name="Wells T.J."/>
            <person name="Ramsay K.A."/>
            <person name="Bell S.C."/>
            <person name="Sarovich D.S."/>
            <person name="Price E.P."/>
        </authorList>
    </citation>
    <scope>NUCLEOTIDE SEQUENCE [LARGE SCALE GENOMIC DNA]</scope>
    <source>
        <strain evidence="2 3">SCHI0011.S.12</strain>
    </source>
</reference>
<keyword evidence="1" id="KW-0472">Membrane</keyword>
<keyword evidence="3" id="KW-1185">Reference proteome</keyword>
<sequence>MIRRHRFGVFESLFLGIASFSFSLYLCTILNTNSIFLPRKGAERGVFSG</sequence>
<comment type="caution">
    <text evidence="2">The sequence shown here is derived from an EMBL/GenBank/DDBJ whole genome shotgun (WGS) entry which is preliminary data.</text>
</comment>